<sequence length="138" mass="16063">MSSNEKFAPVDLSLFKVIKKMAGERVRQERKRRQVTQSELAHEMGFGPRWLRDVEAGAPGTRLEDHISATLRLGDSIGHIMFPVLFMAHGIRFPQHLYYEDIRGLERKCIELIVDWAVNSLKQDLPSEWWPSSHHDER</sequence>
<protein>
    <recommendedName>
        <fullName evidence="3">Helix-turn-helix protein</fullName>
    </recommendedName>
</protein>
<dbReference type="CDD" id="cd00093">
    <property type="entry name" value="HTH_XRE"/>
    <property type="match status" value="1"/>
</dbReference>
<dbReference type="Gene3D" id="1.10.260.40">
    <property type="entry name" value="lambda repressor-like DNA-binding domains"/>
    <property type="match status" value="1"/>
</dbReference>
<dbReference type="SUPFAM" id="SSF47413">
    <property type="entry name" value="lambda repressor-like DNA-binding domains"/>
    <property type="match status" value="1"/>
</dbReference>
<accession>A0A397PF96</accession>
<dbReference type="InterPro" id="IPR010982">
    <property type="entry name" value="Lambda_DNA-bd_dom_sf"/>
</dbReference>
<dbReference type="InterPro" id="IPR001387">
    <property type="entry name" value="Cro/C1-type_HTH"/>
</dbReference>
<proteinExistence type="predicted"/>
<evidence type="ECO:0000313" key="1">
    <source>
        <dbReference type="EMBL" id="RIA45905.1"/>
    </source>
</evidence>
<reference evidence="1 2" key="1">
    <citation type="submission" date="2018-08" db="EMBL/GenBank/DDBJ databases">
        <title>Genomic Encyclopedia of Type Strains, Phase IV (KMG-IV): sequencing the most valuable type-strain genomes for metagenomic binning, comparative biology and taxonomic classification.</title>
        <authorList>
            <person name="Goeker M."/>
        </authorList>
    </citation>
    <scope>NUCLEOTIDE SEQUENCE [LARGE SCALE GENOMIC DNA]</scope>
    <source>
        <strain evidence="1 2">DSM 25527</strain>
    </source>
</reference>
<evidence type="ECO:0008006" key="3">
    <source>
        <dbReference type="Google" id="ProtNLM"/>
    </source>
</evidence>
<keyword evidence="2" id="KW-1185">Reference proteome</keyword>
<name>A0A397PF96_9SPHN</name>
<dbReference type="RefSeq" id="WP_004211693.1">
    <property type="nucleotide sequence ID" value="NZ_QXDC01000002.1"/>
</dbReference>
<dbReference type="OrthoDB" id="7471477at2"/>
<gene>
    <name evidence="1" type="ORF">DFR49_0434</name>
</gene>
<evidence type="ECO:0000313" key="2">
    <source>
        <dbReference type="Proteomes" id="UP000266568"/>
    </source>
</evidence>
<dbReference type="Proteomes" id="UP000266568">
    <property type="component" value="Unassembled WGS sequence"/>
</dbReference>
<dbReference type="EMBL" id="QXDC01000002">
    <property type="protein sequence ID" value="RIA45905.1"/>
    <property type="molecule type" value="Genomic_DNA"/>
</dbReference>
<dbReference type="AlphaFoldDB" id="A0A397PF96"/>
<dbReference type="GO" id="GO:0003677">
    <property type="term" value="F:DNA binding"/>
    <property type="evidence" value="ECO:0007669"/>
    <property type="project" value="InterPro"/>
</dbReference>
<organism evidence="1 2">
    <name type="scientific">Hephaestia caeni</name>
    <dbReference type="NCBI Taxonomy" id="645617"/>
    <lineage>
        <taxon>Bacteria</taxon>
        <taxon>Pseudomonadati</taxon>
        <taxon>Pseudomonadota</taxon>
        <taxon>Alphaproteobacteria</taxon>
        <taxon>Sphingomonadales</taxon>
        <taxon>Sphingomonadaceae</taxon>
        <taxon>Hephaestia</taxon>
    </lineage>
</organism>
<comment type="caution">
    <text evidence="1">The sequence shown here is derived from an EMBL/GenBank/DDBJ whole genome shotgun (WGS) entry which is preliminary data.</text>
</comment>